<reference evidence="9" key="1">
    <citation type="submission" date="2016-06" db="UniProtKB">
        <authorList>
            <consortium name="WormBaseParasite"/>
        </authorList>
    </citation>
    <scope>IDENTIFICATION</scope>
</reference>
<evidence type="ECO:0000313" key="9">
    <source>
        <dbReference type="WBParaSite" id="SBAD_0000862901-mRNA-1"/>
    </source>
</evidence>
<name>A0A183IXH2_9BILA</name>
<keyword evidence="2" id="KW-0813">Transport</keyword>
<dbReference type="WBParaSite" id="SBAD_0000862901-mRNA-1">
    <property type="protein sequence ID" value="SBAD_0000862901-mRNA-1"/>
    <property type="gene ID" value="SBAD_0000862901"/>
</dbReference>
<keyword evidence="3 6" id="KW-0812">Transmembrane</keyword>
<gene>
    <name evidence="7" type="ORF">SBAD_LOCUS8320</name>
</gene>
<dbReference type="SUPFAM" id="SSF103473">
    <property type="entry name" value="MFS general substrate transporter"/>
    <property type="match status" value="1"/>
</dbReference>
<feature type="transmembrane region" description="Helical" evidence="6">
    <location>
        <begin position="136"/>
        <end position="156"/>
    </location>
</feature>
<evidence type="ECO:0000256" key="6">
    <source>
        <dbReference type="SAM" id="Phobius"/>
    </source>
</evidence>
<dbReference type="Proteomes" id="UP000270296">
    <property type="component" value="Unassembled WGS sequence"/>
</dbReference>
<dbReference type="GO" id="GO:0016020">
    <property type="term" value="C:membrane"/>
    <property type="evidence" value="ECO:0007669"/>
    <property type="project" value="UniProtKB-SubCell"/>
</dbReference>
<keyword evidence="5 6" id="KW-0472">Membrane</keyword>
<evidence type="ECO:0000256" key="5">
    <source>
        <dbReference type="ARBA" id="ARBA00023136"/>
    </source>
</evidence>
<comment type="subcellular location">
    <subcellularLocation>
        <location evidence="1">Membrane</location>
        <topology evidence="1">Multi-pass membrane protein</topology>
    </subcellularLocation>
</comment>
<protein>
    <submittedName>
        <fullName evidence="9">MFS domain-containing protein</fullName>
    </submittedName>
</protein>
<evidence type="ECO:0000256" key="2">
    <source>
        <dbReference type="ARBA" id="ARBA00022448"/>
    </source>
</evidence>
<keyword evidence="4 6" id="KW-1133">Transmembrane helix</keyword>
<dbReference type="GO" id="GO:0022857">
    <property type="term" value="F:transmembrane transporter activity"/>
    <property type="evidence" value="ECO:0007669"/>
    <property type="project" value="TreeGrafter"/>
</dbReference>
<dbReference type="InterPro" id="IPR050930">
    <property type="entry name" value="MFS_Vesicular_Transporter"/>
</dbReference>
<sequence>MCTDERSANDYGRIDYATTNYGCISAPDVRFADSGRYGDGHESTALLRPQSRSDSSVFTSCLNFSPLRFAHSRKLSVLPSAEAKHLPLADDRGTFSKRDKVVIAMLAFANLSATVIYSCIAPFFPSEAAMKNATETSVGLIFGIFELTIFLVSPIVGRMGILETFSGLGYSIGPPLGGALYEVRFFRHAWAT</sequence>
<dbReference type="OrthoDB" id="446368at2759"/>
<feature type="transmembrane region" description="Helical" evidence="6">
    <location>
        <begin position="101"/>
        <end position="124"/>
    </location>
</feature>
<dbReference type="PANTHER" id="PTHR23506:SF26">
    <property type="entry name" value="MFS-TYPE TRANSPORTER SLC18B1"/>
    <property type="match status" value="1"/>
</dbReference>
<evidence type="ECO:0000256" key="1">
    <source>
        <dbReference type="ARBA" id="ARBA00004141"/>
    </source>
</evidence>
<evidence type="ECO:0000313" key="7">
    <source>
        <dbReference type="EMBL" id="VDP16486.1"/>
    </source>
</evidence>
<proteinExistence type="predicted"/>
<organism evidence="9">
    <name type="scientific">Soboliphyme baturini</name>
    <dbReference type="NCBI Taxonomy" id="241478"/>
    <lineage>
        <taxon>Eukaryota</taxon>
        <taxon>Metazoa</taxon>
        <taxon>Ecdysozoa</taxon>
        <taxon>Nematoda</taxon>
        <taxon>Enoplea</taxon>
        <taxon>Dorylaimia</taxon>
        <taxon>Dioctophymatida</taxon>
        <taxon>Dioctophymatoidea</taxon>
        <taxon>Soboliphymatidae</taxon>
        <taxon>Soboliphyme</taxon>
    </lineage>
</organism>
<evidence type="ECO:0000256" key="3">
    <source>
        <dbReference type="ARBA" id="ARBA00022692"/>
    </source>
</evidence>
<dbReference type="PANTHER" id="PTHR23506">
    <property type="entry name" value="GH10249P"/>
    <property type="match status" value="1"/>
</dbReference>
<dbReference type="InterPro" id="IPR036259">
    <property type="entry name" value="MFS_trans_sf"/>
</dbReference>
<keyword evidence="8" id="KW-1185">Reference proteome</keyword>
<reference evidence="7 8" key="2">
    <citation type="submission" date="2018-11" db="EMBL/GenBank/DDBJ databases">
        <authorList>
            <consortium name="Pathogen Informatics"/>
        </authorList>
    </citation>
    <scope>NUCLEOTIDE SEQUENCE [LARGE SCALE GENOMIC DNA]</scope>
</reference>
<dbReference type="AlphaFoldDB" id="A0A183IXH2"/>
<evidence type="ECO:0000313" key="8">
    <source>
        <dbReference type="Proteomes" id="UP000270296"/>
    </source>
</evidence>
<dbReference type="EMBL" id="UZAM01011478">
    <property type="protein sequence ID" value="VDP16486.1"/>
    <property type="molecule type" value="Genomic_DNA"/>
</dbReference>
<accession>A0A183IXH2</accession>
<evidence type="ECO:0000256" key="4">
    <source>
        <dbReference type="ARBA" id="ARBA00022989"/>
    </source>
</evidence>